<comment type="subcellular location">
    <subcellularLocation>
        <location evidence="1">Membrane</location>
        <topology evidence="1">Multi-pass membrane protein</topology>
    </subcellularLocation>
</comment>
<feature type="transmembrane region" description="Helical" evidence="6">
    <location>
        <begin position="149"/>
        <end position="168"/>
    </location>
</feature>
<evidence type="ECO:0000259" key="7">
    <source>
        <dbReference type="Pfam" id="PF01490"/>
    </source>
</evidence>
<feature type="region of interest" description="Disordered" evidence="5">
    <location>
        <begin position="352"/>
        <end position="376"/>
    </location>
</feature>
<feature type="domain" description="Amino acid transporter transmembrane" evidence="7">
    <location>
        <begin position="70"/>
        <end position="327"/>
    </location>
</feature>
<sequence>MSHGLDEYSALLDNARGNPTRSSYTLGESETRSNVSRMKRVMSTPAIPSHKLKLLEITPFMLKKYYMAKGGTLVSSAFNLASATLGAGALALPSAMLHSGFIVGILTLAVVYLFTVYSIYLLIKVGVLHELYSYEAIADDLLGSYSQEITGLFIVLFCWGVAVVYIVVMGDFMTPLMSTLGISHIIGRKTVMTIFFFCIMFPLSLARQVNTLRYASIVGCASTLLLAMATVIRTIEKGDTLSHMPMARFDTDSVSAISTYVFSYCCQPVAFSIFLEMKNASTKRMTFCASCSMLTCTLLYIVVGVFGALAFGEDTRPNVLTNLANHLDTLLRAVGLPWHDGDGDHVLPNDHLPHPRVGRAGAGVQGGRKGHPASRV</sequence>
<organism evidence="8 9">
    <name type="scientific">Angomonas deanei</name>
    <dbReference type="NCBI Taxonomy" id="59799"/>
    <lineage>
        <taxon>Eukaryota</taxon>
        <taxon>Discoba</taxon>
        <taxon>Euglenozoa</taxon>
        <taxon>Kinetoplastea</taxon>
        <taxon>Metakinetoplastina</taxon>
        <taxon>Trypanosomatida</taxon>
        <taxon>Trypanosomatidae</taxon>
        <taxon>Strigomonadinae</taxon>
        <taxon>Angomonas</taxon>
    </lineage>
</organism>
<dbReference type="GO" id="GO:0005737">
    <property type="term" value="C:cytoplasm"/>
    <property type="evidence" value="ECO:0007669"/>
    <property type="project" value="TreeGrafter"/>
</dbReference>
<evidence type="ECO:0000313" key="8">
    <source>
        <dbReference type="EMBL" id="CAD2214122.1"/>
    </source>
</evidence>
<dbReference type="Proteomes" id="UP000515908">
    <property type="component" value="Chromosome 03"/>
</dbReference>
<keyword evidence="4 6" id="KW-0472">Membrane</keyword>
<evidence type="ECO:0000313" key="9">
    <source>
        <dbReference type="Proteomes" id="UP000515908"/>
    </source>
</evidence>
<dbReference type="PANTHER" id="PTHR22950">
    <property type="entry name" value="AMINO ACID TRANSPORTER"/>
    <property type="match status" value="1"/>
</dbReference>
<keyword evidence="9" id="KW-1185">Reference proteome</keyword>
<evidence type="ECO:0000256" key="4">
    <source>
        <dbReference type="ARBA" id="ARBA00023136"/>
    </source>
</evidence>
<feature type="transmembrane region" description="Helical" evidence="6">
    <location>
        <begin position="101"/>
        <end position="123"/>
    </location>
</feature>
<feature type="transmembrane region" description="Helical" evidence="6">
    <location>
        <begin position="287"/>
        <end position="311"/>
    </location>
</feature>
<dbReference type="PANTHER" id="PTHR22950:SF649">
    <property type="entry name" value="ACID TRANSPORTER, PUTATIVE-RELATED"/>
    <property type="match status" value="1"/>
</dbReference>
<evidence type="ECO:0000256" key="1">
    <source>
        <dbReference type="ARBA" id="ARBA00004141"/>
    </source>
</evidence>
<feature type="transmembrane region" description="Helical" evidence="6">
    <location>
        <begin position="71"/>
        <end position="95"/>
    </location>
</feature>
<protein>
    <submittedName>
        <fullName evidence="8">Transmembrane amino acid transporter protein/Tryptophan/tyrosine permease family, putative</fullName>
    </submittedName>
</protein>
<feature type="transmembrane region" description="Helical" evidence="6">
    <location>
        <begin position="255"/>
        <end position="275"/>
    </location>
</feature>
<gene>
    <name evidence="8" type="ORF">ADEAN_000156600</name>
</gene>
<feature type="region of interest" description="Disordered" evidence="5">
    <location>
        <begin position="13"/>
        <end position="32"/>
    </location>
</feature>
<keyword evidence="3 6" id="KW-1133">Transmembrane helix</keyword>
<accession>A0A7G2C803</accession>
<feature type="transmembrane region" description="Helical" evidence="6">
    <location>
        <begin position="214"/>
        <end position="235"/>
    </location>
</feature>
<dbReference type="GO" id="GO:0016020">
    <property type="term" value="C:membrane"/>
    <property type="evidence" value="ECO:0007669"/>
    <property type="project" value="UniProtKB-SubCell"/>
</dbReference>
<dbReference type="VEuPathDB" id="TriTrypDB:ADEAN_000156600"/>
<dbReference type="InterPro" id="IPR013057">
    <property type="entry name" value="AA_transpt_TM"/>
</dbReference>
<keyword evidence="2 6" id="KW-0812">Transmembrane</keyword>
<reference evidence="8 9" key="1">
    <citation type="submission" date="2020-08" db="EMBL/GenBank/DDBJ databases">
        <authorList>
            <person name="Newling K."/>
            <person name="Davey J."/>
            <person name="Forrester S."/>
        </authorList>
    </citation>
    <scope>NUCLEOTIDE SEQUENCE [LARGE SCALE GENOMIC DNA]</scope>
    <source>
        <strain evidence="9">Crithidia deanei Carvalho (ATCC PRA-265)</strain>
    </source>
</reference>
<evidence type="ECO:0000256" key="2">
    <source>
        <dbReference type="ARBA" id="ARBA00022692"/>
    </source>
</evidence>
<dbReference type="EMBL" id="LR877147">
    <property type="protein sequence ID" value="CAD2214122.1"/>
    <property type="molecule type" value="Genomic_DNA"/>
</dbReference>
<evidence type="ECO:0000256" key="6">
    <source>
        <dbReference type="SAM" id="Phobius"/>
    </source>
</evidence>
<name>A0A7G2C803_9TRYP</name>
<evidence type="ECO:0000256" key="3">
    <source>
        <dbReference type="ARBA" id="ARBA00022989"/>
    </source>
</evidence>
<feature type="transmembrane region" description="Helical" evidence="6">
    <location>
        <begin position="180"/>
        <end position="202"/>
    </location>
</feature>
<proteinExistence type="predicted"/>
<dbReference type="GO" id="GO:0015179">
    <property type="term" value="F:L-amino acid transmembrane transporter activity"/>
    <property type="evidence" value="ECO:0007669"/>
    <property type="project" value="TreeGrafter"/>
</dbReference>
<feature type="compositionally biased region" description="Polar residues" evidence="5">
    <location>
        <begin position="17"/>
        <end position="32"/>
    </location>
</feature>
<evidence type="ECO:0000256" key="5">
    <source>
        <dbReference type="SAM" id="MobiDB-lite"/>
    </source>
</evidence>
<dbReference type="AlphaFoldDB" id="A0A7G2C803"/>
<dbReference type="Pfam" id="PF01490">
    <property type="entry name" value="Aa_trans"/>
    <property type="match status" value="1"/>
</dbReference>